<evidence type="ECO:0000256" key="1">
    <source>
        <dbReference type="ARBA" id="ARBA00004141"/>
    </source>
</evidence>
<evidence type="ECO:0000256" key="7">
    <source>
        <dbReference type="PROSITE-ProRule" id="PRU00023"/>
    </source>
</evidence>
<dbReference type="PROSITE" id="PS50088">
    <property type="entry name" value="ANK_REPEAT"/>
    <property type="match status" value="1"/>
</dbReference>
<proteinExistence type="predicted"/>
<name>I1HVP3_BRADI</name>
<dbReference type="InterPro" id="IPR002110">
    <property type="entry name" value="Ankyrin_rpt"/>
</dbReference>
<dbReference type="Pfam" id="PF13962">
    <property type="entry name" value="PGG"/>
    <property type="match status" value="1"/>
</dbReference>
<organism evidence="11">
    <name type="scientific">Brachypodium distachyon</name>
    <name type="common">Purple false brome</name>
    <name type="synonym">Trachynia distachya</name>
    <dbReference type="NCBI Taxonomy" id="15368"/>
    <lineage>
        <taxon>Eukaryota</taxon>
        <taxon>Viridiplantae</taxon>
        <taxon>Streptophyta</taxon>
        <taxon>Embryophyta</taxon>
        <taxon>Tracheophyta</taxon>
        <taxon>Spermatophyta</taxon>
        <taxon>Magnoliopsida</taxon>
        <taxon>Liliopsida</taxon>
        <taxon>Poales</taxon>
        <taxon>Poaceae</taxon>
        <taxon>BOP clade</taxon>
        <taxon>Pooideae</taxon>
        <taxon>Stipodae</taxon>
        <taxon>Brachypodieae</taxon>
        <taxon>Brachypodium</taxon>
    </lineage>
</organism>
<evidence type="ECO:0000256" key="2">
    <source>
        <dbReference type="ARBA" id="ARBA00022692"/>
    </source>
</evidence>
<dbReference type="SMART" id="SM00248">
    <property type="entry name" value="ANK"/>
    <property type="match status" value="4"/>
</dbReference>
<evidence type="ECO:0000256" key="3">
    <source>
        <dbReference type="ARBA" id="ARBA00022737"/>
    </source>
</evidence>
<feature type="transmembrane region" description="Helical" evidence="8">
    <location>
        <begin position="259"/>
        <end position="284"/>
    </location>
</feature>
<dbReference type="PANTHER" id="PTHR24186:SF54">
    <property type="entry name" value="PGG DOMAIN-CONTAINING PROTEIN"/>
    <property type="match status" value="1"/>
</dbReference>
<reference evidence="10" key="2">
    <citation type="submission" date="2017-06" db="EMBL/GenBank/DDBJ databases">
        <title>WGS assembly of Brachypodium distachyon.</title>
        <authorList>
            <consortium name="The International Brachypodium Initiative"/>
            <person name="Lucas S."/>
            <person name="Harmon-Smith M."/>
            <person name="Lail K."/>
            <person name="Tice H."/>
            <person name="Grimwood J."/>
            <person name="Bruce D."/>
            <person name="Barry K."/>
            <person name="Shu S."/>
            <person name="Lindquist E."/>
            <person name="Wang M."/>
            <person name="Pitluck S."/>
            <person name="Vogel J.P."/>
            <person name="Garvin D.F."/>
            <person name="Mockler T.C."/>
            <person name="Schmutz J."/>
            <person name="Rokhsar D."/>
            <person name="Bevan M.W."/>
        </authorList>
    </citation>
    <scope>NUCLEOTIDE SEQUENCE</scope>
    <source>
        <strain evidence="10">Bd21</strain>
    </source>
</reference>
<dbReference type="HOGENOM" id="CLU_000134_36_1_1"/>
<dbReference type="STRING" id="15368.I1HVP3"/>
<feature type="transmembrane region" description="Helical" evidence="8">
    <location>
        <begin position="216"/>
        <end position="239"/>
    </location>
</feature>
<dbReference type="Proteomes" id="UP000008810">
    <property type="component" value="Chromosome 2"/>
</dbReference>
<keyword evidence="12" id="KW-1185">Reference proteome</keyword>
<dbReference type="Gramene" id="KQK11767">
    <property type="protein sequence ID" value="KQK11767"/>
    <property type="gene ID" value="BRADI_2g62200v3"/>
</dbReference>
<dbReference type="eggNOG" id="KOG0504">
    <property type="taxonomic scope" value="Eukaryota"/>
</dbReference>
<keyword evidence="4 8" id="KW-1133">Transmembrane helix</keyword>
<evidence type="ECO:0000313" key="10">
    <source>
        <dbReference type="EMBL" id="KQK11767.1"/>
    </source>
</evidence>
<evidence type="ECO:0000256" key="5">
    <source>
        <dbReference type="ARBA" id="ARBA00023043"/>
    </source>
</evidence>
<dbReference type="EMBL" id="CM000881">
    <property type="protein sequence ID" value="KQK11767.1"/>
    <property type="molecule type" value="Genomic_DNA"/>
</dbReference>
<protein>
    <recommendedName>
        <fullName evidence="9">PGG domain-containing protein</fullName>
    </recommendedName>
</protein>
<dbReference type="AlphaFoldDB" id="I1HVP3"/>
<feature type="transmembrane region" description="Helical" evidence="8">
    <location>
        <begin position="305"/>
        <end position="323"/>
    </location>
</feature>
<evidence type="ECO:0000313" key="12">
    <source>
        <dbReference type="Proteomes" id="UP000008810"/>
    </source>
</evidence>
<dbReference type="InterPro" id="IPR036770">
    <property type="entry name" value="Ankyrin_rpt-contain_sf"/>
</dbReference>
<evidence type="ECO:0000256" key="8">
    <source>
        <dbReference type="SAM" id="Phobius"/>
    </source>
</evidence>
<dbReference type="PANTHER" id="PTHR24186">
    <property type="entry name" value="PROTEIN PHOSPHATASE 1 REGULATORY SUBUNIT"/>
    <property type="match status" value="1"/>
</dbReference>
<evidence type="ECO:0000313" key="11">
    <source>
        <dbReference type="EnsemblPlants" id="KQK11767"/>
    </source>
</evidence>
<dbReference type="SUPFAM" id="SSF48403">
    <property type="entry name" value="Ankyrin repeat"/>
    <property type="match status" value="1"/>
</dbReference>
<comment type="subcellular location">
    <subcellularLocation>
        <location evidence="1">Membrane</location>
        <topology evidence="1">Multi-pass membrane protein</topology>
    </subcellularLocation>
</comment>
<evidence type="ECO:0000256" key="4">
    <source>
        <dbReference type="ARBA" id="ARBA00022989"/>
    </source>
</evidence>
<reference evidence="11" key="3">
    <citation type="submission" date="2018-08" db="UniProtKB">
        <authorList>
            <consortium name="EnsemblPlants"/>
        </authorList>
    </citation>
    <scope>IDENTIFICATION</scope>
    <source>
        <strain evidence="11">cv. Bd21</strain>
    </source>
</reference>
<keyword evidence="5 7" id="KW-0040">ANK repeat</keyword>
<dbReference type="EnsemblPlants" id="KQK11767">
    <property type="protein sequence ID" value="KQK11767"/>
    <property type="gene ID" value="BRADI_2g62200v3"/>
</dbReference>
<keyword evidence="6 8" id="KW-0472">Membrane</keyword>
<keyword evidence="3" id="KW-0677">Repeat</keyword>
<sequence>METCPELAKQSQNAYTPVCSAVSRDMVNVLREFLRHDSSLGYQKTGNGYTLLQVAAIEGHVDVARELLTHCPDAPCRGTDVNGWTCLHTAVWYGHTDFVKFILSTPQLRKVVNMQAKDGRTALHLAVQKCDPKIVAALLSHQDIHTTVLDNTGKVPAWVLRSDIMDRAKTLNWNKVTGLMLKADPRGAGSINNLFTHMTRLTTDASRMDAQSLTQIYTSNTSLVAIFVTTITFAAAFTLPGGYSTATGSEGLPIMAQKAAFQAFVISDTLAMCSSFVVAFICIVARWKDYEFLLYYRSFTKTLMWFAYVATTTAFSTGLYTVLVPHLQWLAIAICVLVASLPIITWLLGTWPVLNLKFRLGRTFNYDLLHMV</sequence>
<dbReference type="InterPro" id="IPR026961">
    <property type="entry name" value="PGG_dom"/>
</dbReference>
<dbReference type="Pfam" id="PF00023">
    <property type="entry name" value="Ank"/>
    <property type="match status" value="1"/>
</dbReference>
<evidence type="ECO:0000259" key="9">
    <source>
        <dbReference type="Pfam" id="PF13962"/>
    </source>
</evidence>
<feature type="repeat" description="ANK" evidence="7">
    <location>
        <begin position="118"/>
        <end position="141"/>
    </location>
</feature>
<dbReference type="Gene3D" id="1.25.40.20">
    <property type="entry name" value="Ankyrin repeat-containing domain"/>
    <property type="match status" value="1"/>
</dbReference>
<accession>I1HVP3</accession>
<dbReference type="OrthoDB" id="303876at2759"/>
<evidence type="ECO:0000256" key="6">
    <source>
        <dbReference type="ARBA" id="ARBA00023136"/>
    </source>
</evidence>
<reference evidence="10 11" key="1">
    <citation type="journal article" date="2010" name="Nature">
        <title>Genome sequencing and analysis of the model grass Brachypodium distachyon.</title>
        <authorList>
            <consortium name="International Brachypodium Initiative"/>
        </authorList>
    </citation>
    <scope>NUCLEOTIDE SEQUENCE [LARGE SCALE GENOMIC DNA]</scope>
    <source>
        <strain evidence="10 11">Bd21</strain>
    </source>
</reference>
<feature type="domain" description="PGG" evidence="9">
    <location>
        <begin position="219"/>
        <end position="322"/>
    </location>
</feature>
<dbReference type="GO" id="GO:0016020">
    <property type="term" value="C:membrane"/>
    <property type="evidence" value="ECO:0000318"/>
    <property type="project" value="GO_Central"/>
</dbReference>
<feature type="transmembrane region" description="Helical" evidence="8">
    <location>
        <begin position="329"/>
        <end position="354"/>
    </location>
</feature>
<dbReference type="Pfam" id="PF12796">
    <property type="entry name" value="Ank_2"/>
    <property type="match status" value="1"/>
</dbReference>
<dbReference type="PROSITE" id="PS50297">
    <property type="entry name" value="ANK_REP_REGION"/>
    <property type="match status" value="1"/>
</dbReference>
<gene>
    <name evidence="10" type="ORF">BRADI_2g62200v3</name>
</gene>
<dbReference type="InParanoid" id="I1HVP3"/>
<keyword evidence="2 8" id="KW-0812">Transmembrane</keyword>